<evidence type="ECO:0000313" key="1">
    <source>
        <dbReference type="EMBL" id="HJC09360.1"/>
    </source>
</evidence>
<accession>A0A9D2SJR0</accession>
<dbReference type="AlphaFoldDB" id="A0A9D2SJR0"/>
<protein>
    <submittedName>
        <fullName evidence="1">Uncharacterized protein</fullName>
    </submittedName>
</protein>
<name>A0A9D2SJR0_9FIRM</name>
<dbReference type="EMBL" id="DWWV01000015">
    <property type="protein sequence ID" value="HJC09360.1"/>
    <property type="molecule type" value="Genomic_DNA"/>
</dbReference>
<dbReference type="Proteomes" id="UP000823893">
    <property type="component" value="Unassembled WGS sequence"/>
</dbReference>
<proteinExistence type="predicted"/>
<organism evidence="1 2">
    <name type="scientific">Candidatus Blautia merdigallinarum</name>
    <dbReference type="NCBI Taxonomy" id="2838495"/>
    <lineage>
        <taxon>Bacteria</taxon>
        <taxon>Bacillati</taxon>
        <taxon>Bacillota</taxon>
        <taxon>Clostridia</taxon>
        <taxon>Lachnospirales</taxon>
        <taxon>Lachnospiraceae</taxon>
        <taxon>Blautia</taxon>
    </lineage>
</organism>
<evidence type="ECO:0000313" key="2">
    <source>
        <dbReference type="Proteomes" id="UP000823893"/>
    </source>
</evidence>
<sequence>MNFDYNTLKPADQMTDKDFSELERRCDEIREENKELLELFREDLDGLSDKVIARHFEHVDDFINHYLLREVPRTIACGDEVIGLYLGDYCIRAGAADTPDTLRETAVSLKKFYKSMERHGKVSGEDAEKICAIIKEGLPEWQEKCRE</sequence>
<gene>
    <name evidence="1" type="ORF">H9935_00875</name>
</gene>
<reference evidence="1" key="1">
    <citation type="journal article" date="2021" name="PeerJ">
        <title>Extensive microbial diversity within the chicken gut microbiome revealed by metagenomics and culture.</title>
        <authorList>
            <person name="Gilroy R."/>
            <person name="Ravi A."/>
            <person name="Getino M."/>
            <person name="Pursley I."/>
            <person name="Horton D.L."/>
            <person name="Alikhan N.F."/>
            <person name="Baker D."/>
            <person name="Gharbi K."/>
            <person name="Hall N."/>
            <person name="Watson M."/>
            <person name="Adriaenssens E.M."/>
            <person name="Foster-Nyarko E."/>
            <person name="Jarju S."/>
            <person name="Secka A."/>
            <person name="Antonio M."/>
            <person name="Oren A."/>
            <person name="Chaudhuri R.R."/>
            <person name="La Ragione R."/>
            <person name="Hildebrand F."/>
            <person name="Pallen M.J."/>
        </authorList>
    </citation>
    <scope>NUCLEOTIDE SEQUENCE</scope>
    <source>
        <strain evidence="1">ChiSxjej6B18-287</strain>
    </source>
</reference>
<reference evidence="1" key="2">
    <citation type="submission" date="2021-04" db="EMBL/GenBank/DDBJ databases">
        <authorList>
            <person name="Gilroy R."/>
        </authorList>
    </citation>
    <scope>NUCLEOTIDE SEQUENCE</scope>
    <source>
        <strain evidence="1">ChiSxjej6B18-287</strain>
    </source>
</reference>
<comment type="caution">
    <text evidence="1">The sequence shown here is derived from an EMBL/GenBank/DDBJ whole genome shotgun (WGS) entry which is preliminary data.</text>
</comment>